<dbReference type="Pfam" id="PF00266">
    <property type="entry name" value="Aminotran_5"/>
    <property type="match status" value="1"/>
</dbReference>
<evidence type="ECO:0000256" key="9">
    <source>
        <dbReference type="ARBA" id="ARBA00050776"/>
    </source>
</evidence>
<keyword evidence="8" id="KW-0411">Iron-sulfur</keyword>
<evidence type="ECO:0000256" key="3">
    <source>
        <dbReference type="ARBA" id="ARBA00012239"/>
    </source>
</evidence>
<name>A0A3P1SD12_9ACTO</name>
<comment type="catalytic activity">
    <reaction evidence="9">
        <text>(sulfur carrier)-H + L-cysteine = (sulfur carrier)-SH + L-alanine</text>
        <dbReference type="Rhea" id="RHEA:43892"/>
        <dbReference type="Rhea" id="RHEA-COMP:14737"/>
        <dbReference type="Rhea" id="RHEA-COMP:14739"/>
        <dbReference type="ChEBI" id="CHEBI:29917"/>
        <dbReference type="ChEBI" id="CHEBI:35235"/>
        <dbReference type="ChEBI" id="CHEBI:57972"/>
        <dbReference type="ChEBI" id="CHEBI:64428"/>
        <dbReference type="EC" id="2.8.1.7"/>
    </reaction>
</comment>
<organism evidence="12 13">
    <name type="scientific">Schaalia canis</name>
    <dbReference type="NCBI Taxonomy" id="100469"/>
    <lineage>
        <taxon>Bacteria</taxon>
        <taxon>Bacillati</taxon>
        <taxon>Actinomycetota</taxon>
        <taxon>Actinomycetes</taxon>
        <taxon>Actinomycetales</taxon>
        <taxon>Actinomycetaceae</taxon>
        <taxon>Schaalia</taxon>
    </lineage>
</organism>
<protein>
    <recommendedName>
        <fullName evidence="3">cysteine desulfurase</fullName>
        <ecNumber evidence="3">2.8.1.7</ecNumber>
    </recommendedName>
</protein>
<feature type="domain" description="Aminotransferase class V" evidence="11">
    <location>
        <begin position="24"/>
        <end position="372"/>
    </location>
</feature>
<dbReference type="GO" id="GO:0046872">
    <property type="term" value="F:metal ion binding"/>
    <property type="evidence" value="ECO:0007669"/>
    <property type="project" value="UniProtKB-KW"/>
</dbReference>
<comment type="similarity">
    <text evidence="2">Belongs to the class-V pyridoxal-phosphate-dependent aminotransferase family. NifS/IscS subfamily.</text>
</comment>
<dbReference type="GO" id="GO:0031071">
    <property type="term" value="F:cysteine desulfurase activity"/>
    <property type="evidence" value="ECO:0007669"/>
    <property type="project" value="UniProtKB-EC"/>
</dbReference>
<evidence type="ECO:0000313" key="12">
    <source>
        <dbReference type="EMBL" id="RRC94914.1"/>
    </source>
</evidence>
<comment type="caution">
    <text evidence="12">The sequence shown here is derived from an EMBL/GenBank/DDBJ whole genome shotgun (WGS) entry which is preliminary data.</text>
</comment>
<dbReference type="InterPro" id="IPR015424">
    <property type="entry name" value="PyrdxlP-dep_Trfase"/>
</dbReference>
<sequence>MLPEVEEAWVAAVRALRVAPGNPAALHGGGRTAKRMLEDARERVGAALGAERAEVIFTSGATESCALGVSGGARGVRARHPQRQKVFYSLADHDAVAHQEGVLTAEGFQVSAFALDGRGVSILPDNLESMLPQTALLTVPMVCSELGTIQPLEELVARVRAGCNDAVPEQTHDTAGEGTPLIHTDAAQAIRTHAIDFAAMGVDLLSLGGHKIGAPVGIGALLAKRGTPLATDRPGGGHERGIRSGTPDVAGAVALAAALEHAVSVRDAHYAHMAELRDYLVNHLPEDVAVTVPTEVASPAIIHLSIPTTHPEAVLMAMDMAGVMVSAGSACHAGVTRPSAMVMAMGRSADQALGVLRISLGERSSRADLERFVAALPAAIRAGQALDARDTRKTTHTAANKRSAQ</sequence>
<keyword evidence="6" id="KW-0663">Pyridoxal phosphate</keyword>
<dbReference type="EMBL" id="RQZF01000009">
    <property type="protein sequence ID" value="RRC94914.1"/>
    <property type="molecule type" value="Genomic_DNA"/>
</dbReference>
<dbReference type="PANTHER" id="PTHR11601">
    <property type="entry name" value="CYSTEINE DESULFURYLASE FAMILY MEMBER"/>
    <property type="match status" value="1"/>
</dbReference>
<dbReference type="OrthoDB" id="9808002at2"/>
<reference evidence="12 13" key="1">
    <citation type="submission" date="2018-11" db="EMBL/GenBank/DDBJ databases">
        <title>Genomes From Bacteria Associated with the Canine Oral Cavity: a Test Case for Automated Genome-Based Taxonomic Assignment.</title>
        <authorList>
            <person name="Coil D.A."/>
            <person name="Jospin G."/>
            <person name="Darling A.E."/>
            <person name="Wallis C."/>
            <person name="Davis I.J."/>
            <person name="Harris S."/>
            <person name="Eisen J.A."/>
            <person name="Holcombe L.J."/>
            <person name="O'Flynn C."/>
        </authorList>
    </citation>
    <scope>NUCLEOTIDE SEQUENCE [LARGE SCALE GENOMIC DNA]</scope>
    <source>
        <strain evidence="12 13">OH770</strain>
    </source>
</reference>
<gene>
    <name evidence="12" type="ORF">EII11_08280</name>
</gene>
<dbReference type="GO" id="GO:0051536">
    <property type="term" value="F:iron-sulfur cluster binding"/>
    <property type="evidence" value="ECO:0007669"/>
    <property type="project" value="UniProtKB-KW"/>
</dbReference>
<dbReference type="InterPro" id="IPR016454">
    <property type="entry name" value="Cysteine_dSase"/>
</dbReference>
<keyword evidence="5" id="KW-0479">Metal-binding</keyword>
<evidence type="ECO:0000256" key="1">
    <source>
        <dbReference type="ARBA" id="ARBA00001933"/>
    </source>
</evidence>
<dbReference type="Gene3D" id="3.40.640.10">
    <property type="entry name" value="Type I PLP-dependent aspartate aminotransferase-like (Major domain)"/>
    <property type="match status" value="1"/>
</dbReference>
<dbReference type="SUPFAM" id="SSF53383">
    <property type="entry name" value="PLP-dependent transferases"/>
    <property type="match status" value="1"/>
</dbReference>
<evidence type="ECO:0000256" key="4">
    <source>
        <dbReference type="ARBA" id="ARBA00022679"/>
    </source>
</evidence>
<evidence type="ECO:0000256" key="5">
    <source>
        <dbReference type="ARBA" id="ARBA00022723"/>
    </source>
</evidence>
<accession>A0A3P1SD12</accession>
<keyword evidence="7" id="KW-0408">Iron</keyword>
<dbReference type="InterPro" id="IPR000192">
    <property type="entry name" value="Aminotrans_V_dom"/>
</dbReference>
<evidence type="ECO:0000259" key="11">
    <source>
        <dbReference type="Pfam" id="PF00266"/>
    </source>
</evidence>
<comment type="cofactor">
    <cofactor evidence="1 10">
        <name>pyridoxal 5'-phosphate</name>
        <dbReference type="ChEBI" id="CHEBI:597326"/>
    </cofactor>
</comment>
<dbReference type="InterPro" id="IPR020578">
    <property type="entry name" value="Aminotrans_V_PyrdxlP_BS"/>
</dbReference>
<dbReference type="Proteomes" id="UP000280444">
    <property type="component" value="Unassembled WGS sequence"/>
</dbReference>
<evidence type="ECO:0000313" key="13">
    <source>
        <dbReference type="Proteomes" id="UP000280444"/>
    </source>
</evidence>
<dbReference type="PROSITE" id="PS00595">
    <property type="entry name" value="AA_TRANSFER_CLASS_5"/>
    <property type="match status" value="1"/>
</dbReference>
<dbReference type="EC" id="2.8.1.7" evidence="3"/>
<evidence type="ECO:0000256" key="6">
    <source>
        <dbReference type="ARBA" id="ARBA00022898"/>
    </source>
</evidence>
<dbReference type="GO" id="GO:0008483">
    <property type="term" value="F:transaminase activity"/>
    <property type="evidence" value="ECO:0007669"/>
    <property type="project" value="UniProtKB-KW"/>
</dbReference>
<dbReference type="InterPro" id="IPR015422">
    <property type="entry name" value="PyrdxlP-dep_Trfase_small"/>
</dbReference>
<dbReference type="Gene3D" id="3.90.1150.10">
    <property type="entry name" value="Aspartate Aminotransferase, domain 1"/>
    <property type="match status" value="1"/>
</dbReference>
<dbReference type="PIRSF" id="PIRSF005572">
    <property type="entry name" value="NifS"/>
    <property type="match status" value="1"/>
</dbReference>
<dbReference type="PANTHER" id="PTHR11601:SF34">
    <property type="entry name" value="CYSTEINE DESULFURASE"/>
    <property type="match status" value="1"/>
</dbReference>
<keyword evidence="12" id="KW-0032">Aminotransferase</keyword>
<evidence type="ECO:0000256" key="8">
    <source>
        <dbReference type="ARBA" id="ARBA00023014"/>
    </source>
</evidence>
<proteinExistence type="inferred from homology"/>
<keyword evidence="4 12" id="KW-0808">Transferase</keyword>
<evidence type="ECO:0000256" key="10">
    <source>
        <dbReference type="RuleBase" id="RU004504"/>
    </source>
</evidence>
<evidence type="ECO:0000256" key="2">
    <source>
        <dbReference type="ARBA" id="ARBA00006490"/>
    </source>
</evidence>
<dbReference type="Gene3D" id="1.10.260.50">
    <property type="match status" value="1"/>
</dbReference>
<evidence type="ECO:0000256" key="7">
    <source>
        <dbReference type="ARBA" id="ARBA00023004"/>
    </source>
</evidence>
<keyword evidence="13" id="KW-1185">Reference proteome</keyword>
<dbReference type="InterPro" id="IPR015421">
    <property type="entry name" value="PyrdxlP-dep_Trfase_major"/>
</dbReference>
<dbReference type="AlphaFoldDB" id="A0A3P1SD12"/>